<dbReference type="AlphaFoldDB" id="A0AAN6QU78"/>
<evidence type="ECO:0000313" key="4">
    <source>
        <dbReference type="Proteomes" id="UP001175353"/>
    </source>
</evidence>
<feature type="domain" description="BTB" evidence="2">
    <location>
        <begin position="33"/>
        <end position="111"/>
    </location>
</feature>
<evidence type="ECO:0000256" key="1">
    <source>
        <dbReference type="SAM" id="MobiDB-lite"/>
    </source>
</evidence>
<evidence type="ECO:0000259" key="2">
    <source>
        <dbReference type="PROSITE" id="PS50097"/>
    </source>
</evidence>
<evidence type="ECO:0000313" key="3">
    <source>
        <dbReference type="EMBL" id="KAK0990583.1"/>
    </source>
</evidence>
<protein>
    <recommendedName>
        <fullName evidence="2">BTB domain-containing protein</fullName>
    </recommendedName>
</protein>
<accession>A0AAN6QU78</accession>
<organism evidence="3 4">
    <name type="scientific">Friedmanniomyces endolithicus</name>
    <dbReference type="NCBI Taxonomy" id="329885"/>
    <lineage>
        <taxon>Eukaryota</taxon>
        <taxon>Fungi</taxon>
        <taxon>Dikarya</taxon>
        <taxon>Ascomycota</taxon>
        <taxon>Pezizomycotina</taxon>
        <taxon>Dothideomycetes</taxon>
        <taxon>Dothideomycetidae</taxon>
        <taxon>Mycosphaerellales</taxon>
        <taxon>Teratosphaeriaceae</taxon>
        <taxon>Friedmanniomyces</taxon>
    </lineage>
</organism>
<feature type="region of interest" description="Disordered" evidence="1">
    <location>
        <begin position="1"/>
        <end position="23"/>
    </location>
</feature>
<dbReference type="InterPro" id="IPR000210">
    <property type="entry name" value="BTB/POZ_dom"/>
</dbReference>
<reference evidence="3" key="1">
    <citation type="submission" date="2023-06" db="EMBL/GenBank/DDBJ databases">
        <title>Black Yeasts Isolated from many extreme environments.</title>
        <authorList>
            <person name="Coleine C."/>
            <person name="Stajich J.E."/>
            <person name="Selbmann L."/>
        </authorList>
    </citation>
    <scope>NUCLEOTIDE SEQUENCE</scope>
    <source>
        <strain evidence="3">CCFEE 5200</strain>
    </source>
</reference>
<dbReference type="EMBL" id="JAUJLE010000070">
    <property type="protein sequence ID" value="KAK0990583.1"/>
    <property type="molecule type" value="Genomic_DNA"/>
</dbReference>
<comment type="caution">
    <text evidence="3">The sequence shown here is derived from an EMBL/GenBank/DDBJ whole genome shotgun (WGS) entry which is preliminary data.</text>
</comment>
<name>A0AAN6QU78_9PEZI</name>
<dbReference type="PROSITE" id="PS50097">
    <property type="entry name" value="BTB"/>
    <property type="match status" value="1"/>
</dbReference>
<sequence>MPPSPDSEPPSKRQKSSSPMANIPNVIDVAPMGTVLMTVSELAGVKSAKLRLSKDMLTIASPIFADMITKAKRAGSTYGDVVLIDAAEDDDPEALYLLFNILHNRNEKLPSRLTVEALCKLAKMVEKYQCATSIGRGTTMWFDRLHNSAKAGTVAVDVWKMVEATFLLDEPMFFARFTELWVLSEPLASNTLLTAVRDGDVTMKRLAVELFNRRHAQSAAIKGDVDLLVDPCSVAFAQSAKHYIDYAPGMPPDADDDGKTIGSMCHVNEGAGKWPLRAIAFGTTTFLGALRDELIWPPLVWPTTLGALISHLQAFRTPSYDDSDKCDFCEDVKTRFGLAVDVVKKMHKDRLWGFCLDCFKAGGVKEGECRYEHSKPKGKQCVSLYRRNV</sequence>
<dbReference type="Proteomes" id="UP001175353">
    <property type="component" value="Unassembled WGS sequence"/>
</dbReference>
<gene>
    <name evidence="3" type="ORF">LTR91_008896</name>
</gene>
<keyword evidence="4" id="KW-1185">Reference proteome</keyword>
<proteinExistence type="predicted"/>